<evidence type="ECO:0000313" key="2">
    <source>
        <dbReference type="Proteomes" id="UP001047646"/>
    </source>
</evidence>
<proteinExistence type="predicted"/>
<evidence type="ECO:0000313" key="1">
    <source>
        <dbReference type="EMBL" id="QXH37759.1"/>
    </source>
</evidence>
<dbReference type="Proteomes" id="UP001047646">
    <property type="component" value="Chromosome"/>
</dbReference>
<gene>
    <name evidence="1" type="ORF">KSS95_14895</name>
</gene>
<name>A0ABX8MFA6_9PSED</name>
<dbReference type="EMBL" id="CP077073">
    <property type="protein sequence ID" value="QXH37759.1"/>
    <property type="molecule type" value="Genomic_DNA"/>
</dbReference>
<keyword evidence="2" id="KW-1185">Reference proteome</keyword>
<dbReference type="RefSeq" id="WP_217854084.1">
    <property type="nucleotide sequence ID" value="NZ_CP077073.1"/>
</dbReference>
<reference evidence="1" key="1">
    <citation type="journal article" date="2021" name="Microorganisms">
        <title>The Ever-Expanding Pseudomonas Genus: Description of 43 New Species and Partition of the Pseudomonas putida Group.</title>
        <authorList>
            <person name="Girard L."/>
            <person name="Lood C."/>
            <person name="Hofte M."/>
            <person name="Vandamme P."/>
            <person name="Rokni-Zadeh H."/>
            <person name="van Noort V."/>
            <person name="Lavigne R."/>
            <person name="De Mot R."/>
        </authorList>
    </citation>
    <scope>NUCLEOTIDE SEQUENCE</scope>
    <source>
        <strain evidence="1">COW39</strain>
    </source>
</reference>
<organism evidence="1 2">
    <name type="scientific">Pseudomonas muyukensis</name>
    <dbReference type="NCBI Taxonomy" id="2842357"/>
    <lineage>
        <taxon>Bacteria</taxon>
        <taxon>Pseudomonadati</taxon>
        <taxon>Pseudomonadota</taxon>
        <taxon>Gammaproteobacteria</taxon>
        <taxon>Pseudomonadales</taxon>
        <taxon>Pseudomonadaceae</taxon>
        <taxon>Pseudomonas</taxon>
    </lineage>
</organism>
<sequence>MLANQASRWLAPAAPVFAGKAGSYTVCDLQHQQAPALLANQAPRWRVWERRV</sequence>
<accession>A0ABX8MFA6</accession>
<protein>
    <submittedName>
        <fullName evidence="1">Uncharacterized protein</fullName>
    </submittedName>
</protein>